<dbReference type="Proteomes" id="UP001377168">
    <property type="component" value="Unassembled WGS sequence"/>
</dbReference>
<proteinExistence type="predicted"/>
<reference evidence="1" key="1">
    <citation type="submission" date="2024-03" db="EMBL/GenBank/DDBJ databases">
        <title>Novel Streptomyces species of biotechnological and ecological value are a feature of Machair soil.</title>
        <authorList>
            <person name="Prole J.R."/>
            <person name="Goodfellow M."/>
            <person name="Allenby N."/>
            <person name="Ward A.C."/>
        </authorList>
    </citation>
    <scope>NUCLEOTIDE SEQUENCE</scope>
    <source>
        <strain evidence="1">MS2.AVA.5</strain>
    </source>
</reference>
<evidence type="ECO:0000313" key="1">
    <source>
        <dbReference type="EMBL" id="MEJ8632010.1"/>
    </source>
</evidence>
<dbReference type="EMBL" id="JBBKAJ010000002">
    <property type="protein sequence ID" value="MEJ8632010.1"/>
    <property type="molecule type" value="Genomic_DNA"/>
</dbReference>
<comment type="caution">
    <text evidence="1">The sequence shown here is derived from an EMBL/GenBank/DDBJ whole genome shotgun (WGS) entry which is preliminary data.</text>
</comment>
<evidence type="ECO:0000313" key="2">
    <source>
        <dbReference type="Proteomes" id="UP001377168"/>
    </source>
</evidence>
<protein>
    <submittedName>
        <fullName evidence="1">Phosphotransferase</fullName>
    </submittedName>
</protein>
<gene>
    <name evidence="1" type="ORF">WKI67_00640</name>
</gene>
<sequence>MDATEWRFVKKRTADRDGAVYVSPDGQLYRRTGGEGLRAEAAFQRQLADLDYPVPPVLEEGVTDDGHVYVVEQSLGDQTLHDMAVASLNGGRTLSDEVVDLAAQVSARLLLAQATHPVASAPGLLREWLEQAGFTANVFEENPDLNTARTRTALGTVLDCLDSVPLCRGHLDYGLPNVLPAGVVDWQHHGVVPLGYDVLLTLEVIPFKGGNKGYTASPGQRRRYLAGLDDASLDATGQPLSQHLGAYLLVKALFFLALMRPTNPSRTDKHLKWQYRRHLFTKGLEQYERTGTVDTTLFPRLEEFAAGHSAGDHP</sequence>
<keyword evidence="2" id="KW-1185">Reference proteome</keyword>
<accession>A0ACC6PKZ9</accession>
<organism evidence="1 2">
    <name type="scientific">Streptomyces achmelvichensis</name>
    <dbReference type="NCBI Taxonomy" id="3134111"/>
    <lineage>
        <taxon>Bacteria</taxon>
        <taxon>Bacillati</taxon>
        <taxon>Actinomycetota</taxon>
        <taxon>Actinomycetes</taxon>
        <taxon>Kitasatosporales</taxon>
        <taxon>Streptomycetaceae</taxon>
        <taxon>Streptomyces</taxon>
    </lineage>
</organism>
<name>A0ACC6PKZ9_9ACTN</name>